<sequence length="147" mass="17087">MVSFDYDETKEEIPESALAKQQNTMDECKTIQVVVEKLVSWHSTPISDQRREDYFRFRAQILMEEARRAQGDYFIAEPNPLNPTPTDAGLFLLPILFEKGLEESKFEKIGEKRQDFLMNWFGACFEKEMENVDIDNLKNVNVGIQAT</sequence>
<evidence type="ECO:0000313" key="1">
    <source>
        <dbReference type="EMBL" id="CAG9761590.1"/>
    </source>
</evidence>
<proteinExistence type="predicted"/>
<accession>A0A9N9MJI1</accession>
<keyword evidence="2" id="KW-1185">Reference proteome</keyword>
<dbReference type="AlphaFoldDB" id="A0A9N9MJI1"/>
<evidence type="ECO:0000313" key="2">
    <source>
        <dbReference type="Proteomes" id="UP001152799"/>
    </source>
</evidence>
<dbReference type="EMBL" id="OU892286">
    <property type="protein sequence ID" value="CAG9761590.1"/>
    <property type="molecule type" value="Genomic_DNA"/>
</dbReference>
<name>A0A9N9MJI1_9CUCU</name>
<protein>
    <submittedName>
        <fullName evidence="1">Uncharacterized protein</fullName>
    </submittedName>
</protein>
<organism evidence="1 2">
    <name type="scientific">Ceutorhynchus assimilis</name>
    <name type="common">cabbage seed weevil</name>
    <dbReference type="NCBI Taxonomy" id="467358"/>
    <lineage>
        <taxon>Eukaryota</taxon>
        <taxon>Metazoa</taxon>
        <taxon>Ecdysozoa</taxon>
        <taxon>Arthropoda</taxon>
        <taxon>Hexapoda</taxon>
        <taxon>Insecta</taxon>
        <taxon>Pterygota</taxon>
        <taxon>Neoptera</taxon>
        <taxon>Endopterygota</taxon>
        <taxon>Coleoptera</taxon>
        <taxon>Polyphaga</taxon>
        <taxon>Cucujiformia</taxon>
        <taxon>Curculionidae</taxon>
        <taxon>Ceutorhynchinae</taxon>
        <taxon>Ceutorhynchus</taxon>
    </lineage>
</organism>
<dbReference type="Proteomes" id="UP001152799">
    <property type="component" value="Chromosome 10"/>
</dbReference>
<gene>
    <name evidence="1" type="ORF">CEUTPL_LOCUS2290</name>
</gene>
<reference evidence="1" key="1">
    <citation type="submission" date="2022-01" db="EMBL/GenBank/DDBJ databases">
        <authorList>
            <person name="King R."/>
        </authorList>
    </citation>
    <scope>NUCLEOTIDE SEQUENCE</scope>
</reference>